<reference evidence="1 2" key="1">
    <citation type="submission" date="2017-11" db="EMBL/GenBank/DDBJ databases">
        <title>Draft Genome Sequence of Methylobacter psychrotolerans Sph1T, an Obligate Methanotroph from Low-Temperature Environments.</title>
        <authorList>
            <person name="Oshkin I.Y."/>
            <person name="Miroshnikov K."/>
            <person name="Belova S.E."/>
            <person name="Korzhenkov A."/>
            <person name="Toshchakov S.V."/>
            <person name="Dedysh S.N."/>
        </authorList>
    </citation>
    <scope>NUCLEOTIDE SEQUENCE [LARGE SCALE GENOMIC DNA]</scope>
    <source>
        <strain evidence="1 2">Sph1</strain>
    </source>
</reference>
<evidence type="ECO:0000313" key="2">
    <source>
        <dbReference type="Proteomes" id="UP000237423"/>
    </source>
</evidence>
<sequence length="85" mass="8846">MPAQFKKVVIAAHLLQMQQLLPKLGNDGFARALRGLVSAGGDTAAIWGGQGLTGQLAVGGERELFQHDKSTGQHVVGQVSGQLLA</sequence>
<dbReference type="Proteomes" id="UP000237423">
    <property type="component" value="Unassembled WGS sequence"/>
</dbReference>
<accession>A0A2S5CKA5</accession>
<protein>
    <submittedName>
        <fullName evidence="1">Uncharacterized protein</fullName>
    </submittedName>
</protein>
<name>A0A2S5CKA5_9GAMM</name>
<proteinExistence type="predicted"/>
<organism evidence="1 2">
    <name type="scientific">Methylovulum psychrotolerans</name>
    <dbReference type="NCBI Taxonomy" id="1704499"/>
    <lineage>
        <taxon>Bacteria</taxon>
        <taxon>Pseudomonadati</taxon>
        <taxon>Pseudomonadota</taxon>
        <taxon>Gammaproteobacteria</taxon>
        <taxon>Methylococcales</taxon>
        <taxon>Methylococcaceae</taxon>
        <taxon>Methylovulum</taxon>
    </lineage>
</organism>
<dbReference type="AlphaFoldDB" id="A0A2S5CKA5"/>
<comment type="caution">
    <text evidence="1">The sequence shown here is derived from an EMBL/GenBank/DDBJ whole genome shotgun (WGS) entry which is preliminary data.</text>
</comment>
<dbReference type="AntiFam" id="ANF00178">
    <property type="entry name" value="Shadow ORF (opposite dhbF)"/>
</dbReference>
<evidence type="ECO:0000313" key="1">
    <source>
        <dbReference type="EMBL" id="POZ51250.1"/>
    </source>
</evidence>
<gene>
    <name evidence="1" type="ORF">AADEFJLK_02696</name>
</gene>
<dbReference type="EMBL" id="PGFZ01000006">
    <property type="protein sequence ID" value="POZ51250.1"/>
    <property type="molecule type" value="Genomic_DNA"/>
</dbReference>